<evidence type="ECO:0000259" key="2">
    <source>
        <dbReference type="PROSITE" id="PS51494"/>
    </source>
</evidence>
<dbReference type="Pfam" id="PF05580">
    <property type="entry name" value="Peptidase_S55"/>
    <property type="match status" value="1"/>
</dbReference>
<evidence type="ECO:0000256" key="1">
    <source>
        <dbReference type="SAM" id="Phobius"/>
    </source>
</evidence>
<keyword evidence="1" id="KW-1133">Transmembrane helix</keyword>
<name>A0A1Y3UBZ2_9FIRM</name>
<dbReference type="EMBL" id="NFHM01000005">
    <property type="protein sequence ID" value="OUN44698.1"/>
    <property type="molecule type" value="Genomic_DNA"/>
</dbReference>
<reference evidence="4" key="1">
    <citation type="submission" date="2017-04" db="EMBL/GenBank/DDBJ databases">
        <title>Function of individual gut microbiota members based on whole genome sequencing of pure cultures obtained from chicken caecum.</title>
        <authorList>
            <person name="Medvecky M."/>
            <person name="Cejkova D."/>
            <person name="Polansky O."/>
            <person name="Karasova D."/>
            <person name="Kubasova T."/>
            <person name="Cizek A."/>
            <person name="Rychlik I."/>
        </authorList>
    </citation>
    <scope>NUCLEOTIDE SEQUENCE [LARGE SCALE GENOMIC DNA]</scope>
    <source>
        <strain evidence="4">An75</strain>
    </source>
</reference>
<dbReference type="SUPFAM" id="SSF50156">
    <property type="entry name" value="PDZ domain-like"/>
    <property type="match status" value="1"/>
</dbReference>
<feature type="transmembrane region" description="Helical" evidence="1">
    <location>
        <begin position="53"/>
        <end position="72"/>
    </location>
</feature>
<organism evidence="3 4">
    <name type="scientific">Anaerotignum lactatifermentans</name>
    <dbReference type="NCBI Taxonomy" id="160404"/>
    <lineage>
        <taxon>Bacteria</taxon>
        <taxon>Bacillati</taxon>
        <taxon>Bacillota</taxon>
        <taxon>Clostridia</taxon>
        <taxon>Lachnospirales</taxon>
        <taxon>Anaerotignaceae</taxon>
        <taxon>Anaerotignum</taxon>
    </lineage>
</organism>
<dbReference type="InterPro" id="IPR009003">
    <property type="entry name" value="Peptidase_S1_PA"/>
</dbReference>
<feature type="domain" description="Peptidase S55" evidence="2">
    <location>
        <begin position="237"/>
        <end position="461"/>
    </location>
</feature>
<dbReference type="Proteomes" id="UP000195455">
    <property type="component" value="Unassembled WGS sequence"/>
</dbReference>
<dbReference type="PROSITE" id="PS51494">
    <property type="entry name" value="SPOIVB"/>
    <property type="match status" value="1"/>
</dbReference>
<comment type="caution">
    <text evidence="3">The sequence shown here is derived from an EMBL/GenBank/DDBJ whole genome shotgun (WGS) entry which is preliminary data.</text>
</comment>
<evidence type="ECO:0000313" key="3">
    <source>
        <dbReference type="EMBL" id="OUN44698.1"/>
    </source>
</evidence>
<gene>
    <name evidence="3" type="ORF">B5G26_04905</name>
</gene>
<dbReference type="AlphaFoldDB" id="A0A1Y3UBZ2"/>
<dbReference type="InterPro" id="IPR014219">
    <property type="entry name" value="SpoIVB"/>
</dbReference>
<dbReference type="Gene3D" id="2.30.42.10">
    <property type="match status" value="1"/>
</dbReference>
<protein>
    <submittedName>
        <fullName evidence="3">SpoIVB peptidase</fullName>
    </submittedName>
</protein>
<dbReference type="InterPro" id="IPR036034">
    <property type="entry name" value="PDZ_sf"/>
</dbReference>
<proteinExistence type="predicted"/>
<dbReference type="NCBIfam" id="TIGR02860">
    <property type="entry name" value="spore_IV_B"/>
    <property type="match status" value="1"/>
</dbReference>
<evidence type="ECO:0000313" key="4">
    <source>
        <dbReference type="Proteomes" id="UP000195455"/>
    </source>
</evidence>
<sequence length="461" mass="49769">MSENLLSVRLYFLSLYRMLFAGNHKKETSLFQKNNAGGFFMEGNTGKCRWKCLTLWVVAAVLFCWGLIRFLLPDDMTLMAGRTTAYNLRLPVSVKTEESVEVLGISTKPTADNFHLSLGTEVSAEAHEAGNTEVTFYLFDKVPVKTVSANILPDTKLIPCGRTVGVQMDTDGLLVLGTGFVEDAEGNKTEPCKGILQTGDLIQSVDGKAMPNKEAFLEAVGSHDGTPVQVAFVRDSVEQKAEVTPVYSPADGAYKLGIWIRDSIQGIGTVTFFDETTDRFGALGHGIYDVDTGGLMSLKQGHITSSHLTEIVKGQKGEPGELNGIIEADEVLGDIEKNTEVGIYGTADTSAFTGESYPIALQDEIQEGKAQILSNIAGDEVRAYDVEIEQVHRFGKESSKGMVIHVTDPDLLSKTGGIVQGMSGSPILQNGKLVGAVTHVFVNDPTRGYGIFIENMLEAAA</sequence>
<dbReference type="InterPro" id="IPR008763">
    <property type="entry name" value="Peptidase_S55"/>
</dbReference>
<keyword evidence="1" id="KW-0472">Membrane</keyword>
<dbReference type="SUPFAM" id="SSF50494">
    <property type="entry name" value="Trypsin-like serine proteases"/>
    <property type="match status" value="1"/>
</dbReference>
<keyword evidence="1" id="KW-0812">Transmembrane</keyword>
<accession>A0A1Y3UBZ2</accession>